<evidence type="ECO:0000256" key="1">
    <source>
        <dbReference type="ARBA" id="ARBA00022737"/>
    </source>
</evidence>
<dbReference type="FunFam" id="3.40.50.300:FF:000011">
    <property type="entry name" value="Putative ABC transporter ATP-binding component"/>
    <property type="match status" value="1"/>
</dbReference>
<keyword evidence="3 6" id="KW-0067">ATP-binding</keyword>
<dbReference type="Gene3D" id="3.40.50.300">
    <property type="entry name" value="P-loop containing nucleotide triphosphate hydrolases"/>
    <property type="match status" value="2"/>
</dbReference>
<dbReference type="SUPFAM" id="SSF52540">
    <property type="entry name" value="P-loop containing nucleoside triphosphate hydrolases"/>
    <property type="match status" value="2"/>
</dbReference>
<dbReference type="InterPro" id="IPR037118">
    <property type="entry name" value="Val-tRNA_synth_C_sf"/>
</dbReference>
<gene>
    <name evidence="6" type="ORF">H8696_06830</name>
</gene>
<dbReference type="AlphaFoldDB" id="A0A926D500"/>
<dbReference type="PANTHER" id="PTHR42855">
    <property type="entry name" value="ABC TRANSPORTER ATP-BINDING SUBUNIT"/>
    <property type="match status" value="1"/>
</dbReference>
<dbReference type="SMART" id="SM00382">
    <property type="entry name" value="AAA"/>
    <property type="match status" value="2"/>
</dbReference>
<dbReference type="CDD" id="cd03221">
    <property type="entry name" value="ABCF_EF-3"/>
    <property type="match status" value="2"/>
</dbReference>
<evidence type="ECO:0000256" key="4">
    <source>
        <dbReference type="SAM" id="Coils"/>
    </source>
</evidence>
<name>A0A926D500_9FIRM</name>
<evidence type="ECO:0000256" key="3">
    <source>
        <dbReference type="ARBA" id="ARBA00022840"/>
    </source>
</evidence>
<feature type="coiled-coil region" evidence="4">
    <location>
        <begin position="250"/>
        <end position="277"/>
    </location>
</feature>
<dbReference type="Pfam" id="PF00005">
    <property type="entry name" value="ABC_tran"/>
    <property type="match status" value="2"/>
</dbReference>
<keyword evidence="1" id="KW-0677">Repeat</keyword>
<dbReference type="InterPro" id="IPR032524">
    <property type="entry name" value="ABC_tran_C"/>
</dbReference>
<dbReference type="GO" id="GO:0005524">
    <property type="term" value="F:ATP binding"/>
    <property type="evidence" value="ECO:0007669"/>
    <property type="project" value="UniProtKB-KW"/>
</dbReference>
<sequence length="633" mass="71371">MIIQLSGIEKYFGVQPVLQGADLMIQEKQRLGIVGANGAGKTTLMRIMLGLEGVDKGTIHQQKGLRVGYLPQHSDMESTSTVYEEMLSVYEPVFEMERRLAQMEAEMGQLHDSDPKAYAQLTDAYDRMRKRFEDMDGYGYNSSIQGVLAGLGFQKSQYDQPAHTLSGGQKARLSLAKLLVGKPDVLMMDEPTNHLDIRTTRWLETYLQRFEGALVIISHDRYFLDTLCDSIADVHFGRIHTYQGNYSQFRVKKQAQLEQQQKEYELYCREVERQKEIIETYRSFNREKSIKAAESREKALARMTVVERPPQDFKIAFEFPPCPPSGQDVLTAQDLAMAFDGKTVFEGLGFRIQAGDRIGVIGPNGSGKSTLIKILAKKLRPTQGELFWGAGVKPAYYDQQLALLDENKTLMDQIWDAHPALTQTRIRSALAAFGFVKDEVFKTISMLSGGEQSRVALVELLLKPANLLLLDEPTNHLDMDACQALENALIGYEGTLITISHDRYFINRIANRIFEIKDGQLLEVLGNYDDYAAYQQRLQEEEASESVGPTKTARVKAQKALRVEREQLRQQKKALEQVENDIAVLEKDMEGLAGTLSSGALSAQESLAAAQRYAAMEESLNELMERWEAMQSE</sequence>
<dbReference type="EMBL" id="JACRSR010000002">
    <property type="protein sequence ID" value="MBC8531562.1"/>
    <property type="molecule type" value="Genomic_DNA"/>
</dbReference>
<dbReference type="Pfam" id="PF16326">
    <property type="entry name" value="ABC_tran_CTD"/>
    <property type="match status" value="1"/>
</dbReference>
<evidence type="ECO:0000313" key="6">
    <source>
        <dbReference type="EMBL" id="MBC8531562.1"/>
    </source>
</evidence>
<comment type="caution">
    <text evidence="6">The sequence shown here is derived from an EMBL/GenBank/DDBJ whole genome shotgun (WGS) entry which is preliminary data.</text>
</comment>
<dbReference type="InterPro" id="IPR017871">
    <property type="entry name" value="ABC_transporter-like_CS"/>
</dbReference>
<dbReference type="Proteomes" id="UP000623172">
    <property type="component" value="Unassembled WGS sequence"/>
</dbReference>
<evidence type="ECO:0000256" key="2">
    <source>
        <dbReference type="ARBA" id="ARBA00022741"/>
    </source>
</evidence>
<proteinExistence type="predicted"/>
<dbReference type="RefSeq" id="WP_249316184.1">
    <property type="nucleotide sequence ID" value="NZ_JACRSR010000002.1"/>
</dbReference>
<feature type="domain" description="ABC transporter" evidence="5">
    <location>
        <begin position="3"/>
        <end position="261"/>
    </location>
</feature>
<evidence type="ECO:0000313" key="7">
    <source>
        <dbReference type="Proteomes" id="UP000623172"/>
    </source>
</evidence>
<keyword evidence="4" id="KW-0175">Coiled coil</keyword>
<feature type="coiled-coil region" evidence="4">
    <location>
        <begin position="554"/>
        <end position="633"/>
    </location>
</feature>
<dbReference type="InterPro" id="IPR003439">
    <property type="entry name" value="ABC_transporter-like_ATP-bd"/>
</dbReference>
<dbReference type="InterPro" id="IPR027417">
    <property type="entry name" value="P-loop_NTPase"/>
</dbReference>
<dbReference type="InterPro" id="IPR003593">
    <property type="entry name" value="AAA+_ATPase"/>
</dbReference>
<dbReference type="FunFam" id="3.40.50.300:FF:000309">
    <property type="entry name" value="ABC transporter ATP-binding protein"/>
    <property type="match status" value="1"/>
</dbReference>
<accession>A0A926D500</accession>
<dbReference type="InterPro" id="IPR032781">
    <property type="entry name" value="ABC_tran_Xtn"/>
</dbReference>
<organism evidence="6 7">
    <name type="scientific">Gehongia tenuis</name>
    <dbReference type="NCBI Taxonomy" id="2763655"/>
    <lineage>
        <taxon>Bacteria</taxon>
        <taxon>Bacillati</taxon>
        <taxon>Bacillota</taxon>
        <taxon>Clostridia</taxon>
        <taxon>Christensenellales</taxon>
        <taxon>Christensenellaceae</taxon>
        <taxon>Gehongia</taxon>
    </lineage>
</organism>
<keyword evidence="7" id="KW-1185">Reference proteome</keyword>
<dbReference type="GO" id="GO:0003677">
    <property type="term" value="F:DNA binding"/>
    <property type="evidence" value="ECO:0007669"/>
    <property type="project" value="InterPro"/>
</dbReference>
<evidence type="ECO:0000259" key="5">
    <source>
        <dbReference type="PROSITE" id="PS50893"/>
    </source>
</evidence>
<protein>
    <submittedName>
        <fullName evidence="6">ABC-F family ATP-binding cassette domain-containing protein</fullName>
    </submittedName>
</protein>
<dbReference type="Gene3D" id="1.10.287.380">
    <property type="entry name" value="Valyl-tRNA synthetase, C-terminal domain"/>
    <property type="match status" value="1"/>
</dbReference>
<feature type="domain" description="ABC transporter" evidence="5">
    <location>
        <begin position="330"/>
        <end position="543"/>
    </location>
</feature>
<dbReference type="GO" id="GO:0016887">
    <property type="term" value="F:ATP hydrolysis activity"/>
    <property type="evidence" value="ECO:0007669"/>
    <property type="project" value="InterPro"/>
</dbReference>
<keyword evidence="2" id="KW-0547">Nucleotide-binding</keyword>
<dbReference type="PANTHER" id="PTHR42855:SF2">
    <property type="entry name" value="DRUG RESISTANCE ABC TRANSPORTER,ATP-BINDING PROTEIN"/>
    <property type="match status" value="1"/>
</dbReference>
<dbReference type="PROSITE" id="PS00211">
    <property type="entry name" value="ABC_TRANSPORTER_1"/>
    <property type="match status" value="2"/>
</dbReference>
<dbReference type="Pfam" id="PF12848">
    <property type="entry name" value="ABC_tran_Xtn"/>
    <property type="match status" value="1"/>
</dbReference>
<dbReference type="PROSITE" id="PS50893">
    <property type="entry name" value="ABC_TRANSPORTER_2"/>
    <property type="match status" value="2"/>
</dbReference>
<dbReference type="InterPro" id="IPR051309">
    <property type="entry name" value="ABCF_ATPase"/>
</dbReference>
<reference evidence="6" key="1">
    <citation type="submission" date="2020-08" db="EMBL/GenBank/DDBJ databases">
        <title>Genome public.</title>
        <authorList>
            <person name="Liu C."/>
            <person name="Sun Q."/>
        </authorList>
    </citation>
    <scope>NUCLEOTIDE SEQUENCE</scope>
    <source>
        <strain evidence="6">NSJ-53</strain>
    </source>
</reference>